<accession>A0A1J0VXY5</accession>
<dbReference type="KEGG" id="nsl:BOX37_26330"/>
<keyword evidence="2" id="KW-0238">DNA-binding</keyword>
<dbReference type="AlphaFoldDB" id="A0A1J0VXY5"/>
<dbReference type="SUPFAM" id="SSF116734">
    <property type="entry name" value="DNA methylase specificity domain"/>
    <property type="match status" value="2"/>
</dbReference>
<keyword evidence="1" id="KW-0680">Restriction system</keyword>
<evidence type="ECO:0008006" key="5">
    <source>
        <dbReference type="Google" id="ProtNLM"/>
    </source>
</evidence>
<dbReference type="CDD" id="cd16961">
    <property type="entry name" value="RMtype1_S_TRD-CR_like"/>
    <property type="match status" value="1"/>
</dbReference>
<gene>
    <name evidence="3" type="ORF">BOX37_26330</name>
</gene>
<dbReference type="PANTHER" id="PTHR30408:SF13">
    <property type="entry name" value="TYPE I RESTRICTION ENZYME HINDI SPECIFICITY SUBUNIT"/>
    <property type="match status" value="1"/>
</dbReference>
<reference evidence="3" key="1">
    <citation type="submission" date="2016-11" db="EMBL/GenBank/DDBJ databases">
        <authorList>
            <person name="Jaros S."/>
            <person name="Januszkiewicz K."/>
            <person name="Wedrychowicz H."/>
        </authorList>
    </citation>
    <scope>NUCLEOTIDE SEQUENCE [LARGE SCALE GENOMIC DNA]</scope>
    <source>
        <strain evidence="3">Y48</strain>
    </source>
</reference>
<evidence type="ECO:0000256" key="2">
    <source>
        <dbReference type="ARBA" id="ARBA00023125"/>
    </source>
</evidence>
<dbReference type="EMBL" id="CP018082">
    <property type="protein sequence ID" value="APE36865.1"/>
    <property type="molecule type" value="Genomic_DNA"/>
</dbReference>
<organism evidence="3 4">
    <name type="scientific">Nocardia mangyaensis</name>
    <dbReference type="NCBI Taxonomy" id="2213200"/>
    <lineage>
        <taxon>Bacteria</taxon>
        <taxon>Bacillati</taxon>
        <taxon>Actinomycetota</taxon>
        <taxon>Actinomycetes</taxon>
        <taxon>Mycobacteriales</taxon>
        <taxon>Nocardiaceae</taxon>
        <taxon>Nocardia</taxon>
    </lineage>
</organism>
<name>A0A1J0VXY5_9NOCA</name>
<sequence>MADIPELAEQRAIAEVLGALDDKIAANNRTSAISSDLAATLFQSALGRPATTSLSSIRTLSAERVLTYGDGYRTKRSEHGEPGMRIVRAGDIRDGRLVLSGDDFVSSEYSRSVGAKSCQAGDIVLTTKGTVGRVATVQNGITPSVYSPQLCYFRVSDDQMSLQPWFAEWFRSADRIRQTDIAMHKSDMAPYVNLQDIGSLQVPVPTADSHGPVIEQLGSLHRLVHGTARENEVLARTRDELLPLLMSGKLRVKDAEKKVEAIA</sequence>
<dbReference type="Proteomes" id="UP000183810">
    <property type="component" value="Chromosome"/>
</dbReference>
<keyword evidence="4" id="KW-1185">Reference proteome</keyword>
<evidence type="ECO:0000256" key="1">
    <source>
        <dbReference type="ARBA" id="ARBA00022747"/>
    </source>
</evidence>
<protein>
    <recommendedName>
        <fullName evidence="5">Type I restriction modification DNA specificity domain-containing protein</fullName>
    </recommendedName>
</protein>
<dbReference type="GO" id="GO:0009307">
    <property type="term" value="P:DNA restriction-modification system"/>
    <property type="evidence" value="ECO:0007669"/>
    <property type="project" value="UniProtKB-KW"/>
</dbReference>
<dbReference type="InterPro" id="IPR052021">
    <property type="entry name" value="Type-I_RS_S_subunit"/>
</dbReference>
<dbReference type="REBASE" id="166787">
    <property type="entry name" value="S.NsoY48ORF26325P"/>
</dbReference>
<dbReference type="PANTHER" id="PTHR30408">
    <property type="entry name" value="TYPE-1 RESTRICTION ENZYME ECOKI SPECIFICITY PROTEIN"/>
    <property type="match status" value="1"/>
</dbReference>
<evidence type="ECO:0000313" key="3">
    <source>
        <dbReference type="EMBL" id="APE36865.1"/>
    </source>
</evidence>
<proteinExistence type="predicted"/>
<dbReference type="Gene3D" id="3.90.220.20">
    <property type="entry name" value="DNA methylase specificity domains"/>
    <property type="match status" value="1"/>
</dbReference>
<dbReference type="GO" id="GO:0003677">
    <property type="term" value="F:DNA binding"/>
    <property type="evidence" value="ECO:0007669"/>
    <property type="project" value="UniProtKB-KW"/>
</dbReference>
<evidence type="ECO:0000313" key="4">
    <source>
        <dbReference type="Proteomes" id="UP000183810"/>
    </source>
</evidence>
<dbReference type="InterPro" id="IPR044946">
    <property type="entry name" value="Restrct_endonuc_typeI_TRD_sf"/>
</dbReference>